<evidence type="ECO:0000313" key="3">
    <source>
        <dbReference type="Proteomes" id="UP000596742"/>
    </source>
</evidence>
<name>A0A8B6H1Z8_MYTGA</name>
<evidence type="ECO:0000256" key="1">
    <source>
        <dbReference type="SAM" id="MobiDB-lite"/>
    </source>
</evidence>
<reference evidence="2" key="1">
    <citation type="submission" date="2018-11" db="EMBL/GenBank/DDBJ databases">
        <authorList>
            <person name="Alioto T."/>
            <person name="Alioto T."/>
        </authorList>
    </citation>
    <scope>NUCLEOTIDE SEQUENCE</scope>
</reference>
<evidence type="ECO:0000313" key="2">
    <source>
        <dbReference type="EMBL" id="VDI72306.1"/>
    </source>
</evidence>
<feature type="compositionally biased region" description="Polar residues" evidence="1">
    <location>
        <begin position="49"/>
        <end position="62"/>
    </location>
</feature>
<feature type="compositionally biased region" description="Polar residues" evidence="1">
    <location>
        <begin position="1"/>
        <end position="12"/>
    </location>
</feature>
<organism evidence="2 3">
    <name type="scientific">Mytilus galloprovincialis</name>
    <name type="common">Mediterranean mussel</name>
    <dbReference type="NCBI Taxonomy" id="29158"/>
    <lineage>
        <taxon>Eukaryota</taxon>
        <taxon>Metazoa</taxon>
        <taxon>Spiralia</taxon>
        <taxon>Lophotrochozoa</taxon>
        <taxon>Mollusca</taxon>
        <taxon>Bivalvia</taxon>
        <taxon>Autobranchia</taxon>
        <taxon>Pteriomorphia</taxon>
        <taxon>Mytilida</taxon>
        <taxon>Mytiloidea</taxon>
        <taxon>Mytilidae</taxon>
        <taxon>Mytilinae</taxon>
        <taxon>Mytilus</taxon>
    </lineage>
</organism>
<sequence>MESTPKFNSHFPSQGGFWTRDPPSSIGPNERGPTPNWNNPTRRVLWTRGPQSRLRTSSTKGPSPTVEYDGPGSALQREMDILKEDIKTKTKTYMRPEVVYLRPLPQKKN</sequence>
<accession>A0A8B6H1Z8</accession>
<dbReference type="EMBL" id="UYJE01009314">
    <property type="protein sequence ID" value="VDI72306.1"/>
    <property type="molecule type" value="Genomic_DNA"/>
</dbReference>
<comment type="caution">
    <text evidence="2">The sequence shown here is derived from an EMBL/GenBank/DDBJ whole genome shotgun (WGS) entry which is preliminary data.</text>
</comment>
<protein>
    <submittedName>
        <fullName evidence="2">Uncharacterized protein</fullName>
    </submittedName>
</protein>
<dbReference type="Proteomes" id="UP000596742">
    <property type="component" value="Unassembled WGS sequence"/>
</dbReference>
<dbReference type="AlphaFoldDB" id="A0A8B6H1Z8"/>
<gene>
    <name evidence="2" type="ORF">MGAL_10B036099</name>
</gene>
<feature type="region of interest" description="Disordered" evidence="1">
    <location>
        <begin position="1"/>
        <end position="77"/>
    </location>
</feature>
<proteinExistence type="predicted"/>
<keyword evidence="3" id="KW-1185">Reference proteome</keyword>